<dbReference type="Gene3D" id="3.10.129.10">
    <property type="entry name" value="Hotdog Thioesterase"/>
    <property type="match status" value="1"/>
</dbReference>
<reference evidence="3" key="1">
    <citation type="submission" date="2022-12" db="EMBL/GenBank/DDBJ databases">
        <title>Clostridium sp. nov., isolated from industrial wastewater.</title>
        <authorList>
            <person name="Jiayan W."/>
        </authorList>
    </citation>
    <scope>NUCLEOTIDE SEQUENCE</scope>
    <source>
        <strain evidence="3">ZC22-4</strain>
    </source>
</reference>
<dbReference type="SUPFAM" id="SSF54637">
    <property type="entry name" value="Thioesterase/thiol ester dehydrase-isomerase"/>
    <property type="match status" value="1"/>
</dbReference>
<gene>
    <name evidence="3" type="ORF">OW729_05380</name>
</gene>
<dbReference type="EMBL" id="JAPQFJ010000004">
    <property type="protein sequence ID" value="MCY6958037.1"/>
    <property type="molecule type" value="Genomic_DNA"/>
</dbReference>
<dbReference type="InterPro" id="IPR050563">
    <property type="entry name" value="4-hydroxybenzoyl-CoA_TE"/>
</dbReference>
<dbReference type="PANTHER" id="PTHR31793:SF27">
    <property type="entry name" value="NOVEL THIOESTERASE SUPERFAMILY DOMAIN AND SAPOSIN A-TYPE DOMAIN CONTAINING PROTEIN (0610012H03RIK)"/>
    <property type="match status" value="1"/>
</dbReference>
<evidence type="ECO:0000313" key="3">
    <source>
        <dbReference type="EMBL" id="MCY6958037.1"/>
    </source>
</evidence>
<name>A0ABT4D6W8_9CLOT</name>
<sequence length="140" mass="16371">MYSNKSKVKVRYAETDKMGVVHHSRYYPWFEVGRGEFITESGMTYRDIEEKGVMMPLVESGCKYIEGAKYADELIIETFIEELNGAKVIFSYNVIRENDNKLLAKGTTTHVFVNNEFKIINIKKKHPDMWGKINELYDKE</sequence>
<evidence type="ECO:0000256" key="1">
    <source>
        <dbReference type="ARBA" id="ARBA00005953"/>
    </source>
</evidence>
<keyword evidence="4" id="KW-1185">Reference proteome</keyword>
<dbReference type="InterPro" id="IPR006684">
    <property type="entry name" value="YbgC/YbaW"/>
</dbReference>
<comment type="similarity">
    <text evidence="1">Belongs to the 4-hydroxybenzoyl-CoA thioesterase family.</text>
</comment>
<dbReference type="CDD" id="cd00586">
    <property type="entry name" value="4HBT"/>
    <property type="match status" value="1"/>
</dbReference>
<evidence type="ECO:0000256" key="2">
    <source>
        <dbReference type="ARBA" id="ARBA00022801"/>
    </source>
</evidence>
<dbReference type="NCBIfam" id="TIGR00051">
    <property type="entry name" value="YbgC/FadM family acyl-CoA thioesterase"/>
    <property type="match status" value="1"/>
</dbReference>
<keyword evidence="2" id="KW-0378">Hydrolase</keyword>
<organism evidence="3 4">
    <name type="scientific">Clostridium brassicae</name>
    <dbReference type="NCBI Taxonomy" id="2999072"/>
    <lineage>
        <taxon>Bacteria</taxon>
        <taxon>Bacillati</taxon>
        <taxon>Bacillota</taxon>
        <taxon>Clostridia</taxon>
        <taxon>Eubacteriales</taxon>
        <taxon>Clostridiaceae</taxon>
        <taxon>Clostridium</taxon>
    </lineage>
</organism>
<dbReference type="Proteomes" id="UP001144612">
    <property type="component" value="Unassembled WGS sequence"/>
</dbReference>
<protein>
    <submittedName>
        <fullName evidence="3">Thioesterase family protein</fullName>
    </submittedName>
</protein>
<accession>A0ABT4D6W8</accession>
<dbReference type="InterPro" id="IPR029069">
    <property type="entry name" value="HotDog_dom_sf"/>
</dbReference>
<comment type="caution">
    <text evidence="3">The sequence shown here is derived from an EMBL/GenBank/DDBJ whole genome shotgun (WGS) entry which is preliminary data.</text>
</comment>
<dbReference type="PIRSF" id="PIRSF003230">
    <property type="entry name" value="YbgC"/>
    <property type="match status" value="1"/>
</dbReference>
<proteinExistence type="inferred from homology"/>
<dbReference type="Pfam" id="PF13279">
    <property type="entry name" value="4HBT_2"/>
    <property type="match status" value="1"/>
</dbReference>
<evidence type="ECO:0000313" key="4">
    <source>
        <dbReference type="Proteomes" id="UP001144612"/>
    </source>
</evidence>
<dbReference type="PANTHER" id="PTHR31793">
    <property type="entry name" value="4-HYDROXYBENZOYL-COA THIOESTERASE FAMILY MEMBER"/>
    <property type="match status" value="1"/>
</dbReference>
<dbReference type="RefSeq" id="WP_268060449.1">
    <property type="nucleotide sequence ID" value="NZ_JAPQFJ010000004.1"/>
</dbReference>